<keyword evidence="6 10" id="KW-0573">Peptidoglycan synthesis</keyword>
<proteinExistence type="inferred from homology"/>
<dbReference type="SUPFAM" id="SSF51445">
    <property type="entry name" value="(Trans)glycosidases"/>
    <property type="match status" value="1"/>
</dbReference>
<keyword evidence="3 10" id="KW-0132">Cell division</keyword>
<evidence type="ECO:0000256" key="10">
    <source>
        <dbReference type="HAMAP-Rule" id="MF_00364"/>
    </source>
</evidence>
<dbReference type="UniPathway" id="UPA00544"/>
<dbReference type="OrthoDB" id="9786661at2"/>
<feature type="domain" description="Glycoside hydrolase family 3 N-terminal" evidence="11">
    <location>
        <begin position="12"/>
        <end position="302"/>
    </location>
</feature>
<dbReference type="GO" id="GO:0005737">
    <property type="term" value="C:cytoplasm"/>
    <property type="evidence" value="ECO:0007669"/>
    <property type="project" value="UniProtKB-SubCell"/>
</dbReference>
<dbReference type="Pfam" id="PF00933">
    <property type="entry name" value="Glyco_hydro_3"/>
    <property type="match status" value="1"/>
</dbReference>
<feature type="binding site" evidence="10">
    <location>
        <position position="65"/>
    </location>
    <ligand>
        <name>substrate</name>
    </ligand>
</feature>
<comment type="similarity">
    <text evidence="10">Belongs to the glycosyl hydrolase 3 family. NagZ subfamily.</text>
</comment>
<evidence type="ECO:0000256" key="1">
    <source>
        <dbReference type="ARBA" id="ARBA00001231"/>
    </source>
</evidence>
<evidence type="ECO:0000256" key="6">
    <source>
        <dbReference type="ARBA" id="ARBA00022984"/>
    </source>
</evidence>
<feature type="binding site" evidence="10">
    <location>
        <begin position="160"/>
        <end position="161"/>
    </location>
    <ligand>
        <name>substrate</name>
    </ligand>
</feature>
<protein>
    <recommendedName>
        <fullName evidence="10">Beta-hexosaminidase</fullName>
        <ecNumber evidence="10">3.2.1.52</ecNumber>
    </recommendedName>
    <alternativeName>
        <fullName evidence="10">Beta-N-acetylhexosaminidase</fullName>
    </alternativeName>
    <alternativeName>
        <fullName evidence="10">N-acetyl-beta-glucosaminidase</fullName>
    </alternativeName>
</protein>
<feature type="binding site" evidence="10">
    <location>
        <position position="57"/>
    </location>
    <ligand>
        <name>substrate</name>
    </ligand>
</feature>
<evidence type="ECO:0000256" key="2">
    <source>
        <dbReference type="ARBA" id="ARBA00022490"/>
    </source>
</evidence>
<evidence type="ECO:0000313" key="13">
    <source>
        <dbReference type="Proteomes" id="UP000297890"/>
    </source>
</evidence>
<dbReference type="GO" id="GO:0004563">
    <property type="term" value="F:beta-N-acetylhexosaminidase activity"/>
    <property type="evidence" value="ECO:0007669"/>
    <property type="project" value="UniProtKB-UniRule"/>
</dbReference>
<evidence type="ECO:0000256" key="7">
    <source>
        <dbReference type="ARBA" id="ARBA00023295"/>
    </source>
</evidence>
<comment type="catalytic activity">
    <reaction evidence="1 10">
        <text>Hydrolysis of terminal non-reducing N-acetyl-D-hexosamine residues in N-acetyl-beta-D-hexosaminides.</text>
        <dbReference type="EC" id="3.2.1.52"/>
    </reaction>
</comment>
<dbReference type="PANTHER" id="PTHR30480:SF13">
    <property type="entry name" value="BETA-HEXOSAMINIDASE"/>
    <property type="match status" value="1"/>
</dbReference>
<dbReference type="EMBL" id="SRIO01000002">
    <property type="protein sequence ID" value="TFZ83918.1"/>
    <property type="molecule type" value="Genomic_DNA"/>
</dbReference>
<dbReference type="InterPro" id="IPR050226">
    <property type="entry name" value="NagZ_Beta-hexosaminidase"/>
</dbReference>
<dbReference type="InterPro" id="IPR036962">
    <property type="entry name" value="Glyco_hydro_3_N_sf"/>
</dbReference>
<evidence type="ECO:0000313" key="12">
    <source>
        <dbReference type="EMBL" id="TFZ83918.1"/>
    </source>
</evidence>
<reference evidence="12 13" key="1">
    <citation type="journal article" date="2019" name="ISME J.">
        <title>Candidatus Macondimonas diazotrophica, a novel gammaproteobacterial genus dominating crude-oil-contaminated coastal sediments.</title>
        <authorList>
            <person name="Karthikeyan S."/>
            <person name="Konstantinidis K."/>
        </authorList>
    </citation>
    <scope>NUCLEOTIDE SEQUENCE [LARGE SCALE GENOMIC DNA]</scope>
    <source>
        <strain evidence="12 13">KTK01</strain>
    </source>
</reference>
<feature type="active site" description="Proton donor/acceptor" evidence="10">
    <location>
        <position position="173"/>
    </location>
</feature>
<keyword evidence="9 10" id="KW-0961">Cell wall biogenesis/degradation</keyword>
<comment type="function">
    <text evidence="10">Plays a role in peptidoglycan recycling by cleaving the terminal beta-1,4-linked N-acetylglucosamine (GlcNAc) from peptide-linked peptidoglycan fragments, giving rise to free GlcNAc, anhydro-N-acetylmuramic acid and anhydro-N-acetylmuramic acid-linked peptides.</text>
</comment>
<keyword evidence="4 10" id="KW-0378">Hydrolase</keyword>
<evidence type="ECO:0000256" key="4">
    <source>
        <dbReference type="ARBA" id="ARBA00022801"/>
    </source>
</evidence>
<keyword evidence="7 10" id="KW-0326">Glycosidase</keyword>
<dbReference type="InterPro" id="IPR017853">
    <property type="entry name" value="GH"/>
</dbReference>
<keyword evidence="2 10" id="KW-0963">Cytoplasm</keyword>
<keyword evidence="13" id="KW-1185">Reference proteome</keyword>
<gene>
    <name evidence="10 12" type="primary">nagZ</name>
    <name evidence="12" type="ORF">E4680_02245</name>
</gene>
<dbReference type="GO" id="GO:0051301">
    <property type="term" value="P:cell division"/>
    <property type="evidence" value="ECO:0007669"/>
    <property type="project" value="UniProtKB-KW"/>
</dbReference>
<name>A0A4Z0FEQ7_9GAMM</name>
<comment type="pathway">
    <text evidence="10">Cell wall biogenesis; peptidoglycan recycling.</text>
</comment>
<dbReference type="Gene3D" id="3.20.20.300">
    <property type="entry name" value="Glycoside hydrolase, family 3, N-terminal domain"/>
    <property type="match status" value="1"/>
</dbReference>
<comment type="subcellular location">
    <subcellularLocation>
        <location evidence="10">Cytoplasm</location>
    </subcellularLocation>
</comment>
<evidence type="ECO:0000256" key="3">
    <source>
        <dbReference type="ARBA" id="ARBA00022618"/>
    </source>
</evidence>
<organism evidence="12 13">
    <name type="scientific">Candidatus Macondimonas diazotrophica</name>
    <dbReference type="NCBI Taxonomy" id="2305248"/>
    <lineage>
        <taxon>Bacteria</taxon>
        <taxon>Pseudomonadati</taxon>
        <taxon>Pseudomonadota</taxon>
        <taxon>Gammaproteobacteria</taxon>
        <taxon>Chromatiales</taxon>
        <taxon>Ectothiorhodospiraceae</taxon>
        <taxon>Candidatus Macondimonas</taxon>
    </lineage>
</organism>
<evidence type="ECO:0000259" key="11">
    <source>
        <dbReference type="Pfam" id="PF00933"/>
    </source>
</evidence>
<dbReference type="PANTHER" id="PTHR30480">
    <property type="entry name" value="BETA-HEXOSAMINIDASE-RELATED"/>
    <property type="match status" value="1"/>
</dbReference>
<evidence type="ECO:0000256" key="8">
    <source>
        <dbReference type="ARBA" id="ARBA00023306"/>
    </source>
</evidence>
<feature type="active site" description="Nucleophile" evidence="10">
    <location>
        <position position="243"/>
    </location>
</feature>
<sequence length="335" mass="35851">MVGLSGPVLTPEEREMLIHPLIGGVILFDRNHETPEQLRMLIAAVRTVRSPLVVSVDQEGGRVQRLRAGFTRLPPLGWLGGLYERMPAEALAAARELGWLMAAELRGVDIDASFAPVLDVAGNTEIIGSRAFHEDPGVVAALAKTYVAGMHEAGMGATGKHFPGHGSVRGDSHLELPCDARPLEAIVAHDLQPFVALAPDLAAVMTAHVVYPEACTLPASFSIYWIETVLRRQLGFDGAVVSDDLEMAGALVMGDVLARAEQALAAGCDLLPVCNDPAAVVRLLDQLRWTRSAGFDQRYARLLGEASVQADPERLRRARALAGQAMDHVEGANDG</sequence>
<dbReference type="GO" id="GO:0009252">
    <property type="term" value="P:peptidoglycan biosynthetic process"/>
    <property type="evidence" value="ECO:0007669"/>
    <property type="project" value="UniProtKB-KW"/>
</dbReference>
<feature type="binding site" evidence="10">
    <location>
        <position position="130"/>
    </location>
    <ligand>
        <name>substrate</name>
    </ligand>
</feature>
<dbReference type="GO" id="GO:0071555">
    <property type="term" value="P:cell wall organization"/>
    <property type="evidence" value="ECO:0007669"/>
    <property type="project" value="UniProtKB-KW"/>
</dbReference>
<dbReference type="Proteomes" id="UP000297890">
    <property type="component" value="Unassembled WGS sequence"/>
</dbReference>
<dbReference type="EC" id="3.2.1.52" evidence="10"/>
<dbReference type="InterPro" id="IPR001764">
    <property type="entry name" value="Glyco_hydro_3_N"/>
</dbReference>
<comment type="caution">
    <text evidence="12">The sequence shown here is derived from an EMBL/GenBank/DDBJ whole genome shotgun (WGS) entry which is preliminary data.</text>
</comment>
<keyword evidence="5 10" id="KW-0133">Cell shape</keyword>
<dbReference type="AlphaFoldDB" id="A0A4Z0FEQ7"/>
<dbReference type="InterPro" id="IPR022956">
    <property type="entry name" value="Beta_hexosaminidase_bac"/>
</dbReference>
<keyword evidence="8 10" id="KW-0131">Cell cycle</keyword>
<dbReference type="NCBIfam" id="NF003740">
    <property type="entry name" value="PRK05337.1"/>
    <property type="match status" value="1"/>
</dbReference>
<dbReference type="HAMAP" id="MF_00364">
    <property type="entry name" value="NagZ"/>
    <property type="match status" value="1"/>
</dbReference>
<feature type="site" description="Important for catalytic activity" evidence="10">
    <location>
        <position position="171"/>
    </location>
</feature>
<evidence type="ECO:0000256" key="9">
    <source>
        <dbReference type="ARBA" id="ARBA00023316"/>
    </source>
</evidence>
<dbReference type="GO" id="GO:0009254">
    <property type="term" value="P:peptidoglycan turnover"/>
    <property type="evidence" value="ECO:0007669"/>
    <property type="project" value="UniProtKB-UniRule"/>
</dbReference>
<accession>A0A4Z0FEQ7</accession>
<evidence type="ECO:0000256" key="5">
    <source>
        <dbReference type="ARBA" id="ARBA00022960"/>
    </source>
</evidence>
<dbReference type="GO" id="GO:0005975">
    <property type="term" value="P:carbohydrate metabolic process"/>
    <property type="evidence" value="ECO:0007669"/>
    <property type="project" value="InterPro"/>
</dbReference>
<dbReference type="GO" id="GO:0008360">
    <property type="term" value="P:regulation of cell shape"/>
    <property type="evidence" value="ECO:0007669"/>
    <property type="project" value="UniProtKB-KW"/>
</dbReference>